<keyword evidence="7" id="KW-1133">Transmembrane helix</keyword>
<accession>A0AAD2G174</accession>
<gene>
    <name evidence="10" type="ORF">CYCCA115_LOCUS17979</name>
</gene>
<evidence type="ECO:0000256" key="8">
    <source>
        <dbReference type="ARBA" id="ARBA00023034"/>
    </source>
</evidence>
<evidence type="ECO:0000256" key="2">
    <source>
        <dbReference type="ARBA" id="ARBA00008661"/>
    </source>
</evidence>
<protein>
    <recommendedName>
        <fullName evidence="12">Hexosyltransferase</fullName>
    </recommendedName>
</protein>
<proteinExistence type="inferred from homology"/>
<comment type="caution">
    <text evidence="10">The sequence shown here is derived from an EMBL/GenBank/DDBJ whole genome shotgun (WGS) entry which is preliminary data.</text>
</comment>
<evidence type="ECO:0000256" key="6">
    <source>
        <dbReference type="ARBA" id="ARBA00022968"/>
    </source>
</evidence>
<evidence type="ECO:0008006" key="12">
    <source>
        <dbReference type="Google" id="ProtNLM"/>
    </source>
</evidence>
<dbReference type="InterPro" id="IPR002659">
    <property type="entry name" value="Glyco_trans_31"/>
</dbReference>
<evidence type="ECO:0000256" key="1">
    <source>
        <dbReference type="ARBA" id="ARBA00004323"/>
    </source>
</evidence>
<keyword evidence="4" id="KW-0808">Transferase</keyword>
<organism evidence="10 11">
    <name type="scientific">Cylindrotheca closterium</name>
    <dbReference type="NCBI Taxonomy" id="2856"/>
    <lineage>
        <taxon>Eukaryota</taxon>
        <taxon>Sar</taxon>
        <taxon>Stramenopiles</taxon>
        <taxon>Ochrophyta</taxon>
        <taxon>Bacillariophyta</taxon>
        <taxon>Bacillariophyceae</taxon>
        <taxon>Bacillariophycidae</taxon>
        <taxon>Bacillariales</taxon>
        <taxon>Bacillariaceae</taxon>
        <taxon>Cylindrotheca</taxon>
    </lineage>
</organism>
<dbReference type="AlphaFoldDB" id="A0AAD2G174"/>
<evidence type="ECO:0000313" key="11">
    <source>
        <dbReference type="Proteomes" id="UP001295423"/>
    </source>
</evidence>
<keyword evidence="11" id="KW-1185">Reference proteome</keyword>
<keyword evidence="8" id="KW-0333">Golgi apparatus</keyword>
<sequence>MLLVPGTNDDVLAKADIPASIRLASSKPRVLLGIFSPSFRNRSERMRRRVIRQTYLQFHEQFNTTNRICSMDEAVKMEAQALDDCQMIYTYVFQDGESESKVENYQESRLGSTVKKSKEPDSILLKADNQLDTTQAMHRWMGWSSELISNGSLGKIDYVAMLNTEVFLLPGIFWNENPLFPSSQASTVAVLPASGNETCSEPKCIDKRFICISSNLLSEFSGTTSIKVSELWSKIRQGKLGESYVSLVYIKGVAPVSDESEVALYDWDQYIYSFTEFSDEQEAAIVRSSSANVTTFRGLPRILVGIFSTSKKKIERERRQIVRETFLTSFRNSKTPYRICELGEILKGMVPEEECQLAYTFVIGGSSTGPTELVETNDIKSMILENNDIHHNESDVTVLNIKENMNDGKSETWLRYALLVTQTHYFDYVAKMDTDTVAFPIPFLEKMVKWPRFPNNVRVYGGEYNIKRDGIHSDSYTKKIVGAAYMNGFLYWLSPDLIRFITDPAQCDRKMLRTKAEDMTIGNYVNSHPLPIHRERLSRKCYAHPLKEIWAFKKHWKKYLRKYGSPK</sequence>
<comment type="subcellular location">
    <subcellularLocation>
        <location evidence="1">Golgi apparatus membrane</location>
        <topology evidence="1">Single-pass type II membrane protein</topology>
    </subcellularLocation>
</comment>
<keyword evidence="3" id="KW-0328">Glycosyltransferase</keyword>
<name>A0AAD2G174_9STRA</name>
<evidence type="ECO:0000256" key="7">
    <source>
        <dbReference type="ARBA" id="ARBA00022989"/>
    </source>
</evidence>
<evidence type="ECO:0000256" key="5">
    <source>
        <dbReference type="ARBA" id="ARBA00022692"/>
    </source>
</evidence>
<dbReference type="PANTHER" id="PTHR11214">
    <property type="entry name" value="BETA-1,3-N-ACETYLGLUCOSAMINYLTRANSFERASE"/>
    <property type="match status" value="1"/>
</dbReference>
<keyword evidence="5" id="KW-0812">Transmembrane</keyword>
<evidence type="ECO:0000256" key="9">
    <source>
        <dbReference type="ARBA" id="ARBA00023136"/>
    </source>
</evidence>
<dbReference type="Pfam" id="PF01762">
    <property type="entry name" value="Galactosyl_T"/>
    <property type="match status" value="1"/>
</dbReference>
<evidence type="ECO:0000256" key="4">
    <source>
        <dbReference type="ARBA" id="ARBA00022679"/>
    </source>
</evidence>
<dbReference type="PANTHER" id="PTHR11214:SF351">
    <property type="entry name" value="BETA-1,3-GALACTOSYLTRANSFERASE PVG3"/>
    <property type="match status" value="1"/>
</dbReference>
<dbReference type="GO" id="GO:0000139">
    <property type="term" value="C:Golgi membrane"/>
    <property type="evidence" value="ECO:0007669"/>
    <property type="project" value="UniProtKB-SubCell"/>
</dbReference>
<keyword evidence="6" id="KW-0735">Signal-anchor</keyword>
<dbReference type="EMBL" id="CAKOGP040002003">
    <property type="protein sequence ID" value="CAJ1959558.1"/>
    <property type="molecule type" value="Genomic_DNA"/>
</dbReference>
<dbReference type="GO" id="GO:0016758">
    <property type="term" value="F:hexosyltransferase activity"/>
    <property type="evidence" value="ECO:0007669"/>
    <property type="project" value="InterPro"/>
</dbReference>
<reference evidence="10" key="1">
    <citation type="submission" date="2023-08" db="EMBL/GenBank/DDBJ databases">
        <authorList>
            <person name="Audoor S."/>
            <person name="Bilcke G."/>
        </authorList>
    </citation>
    <scope>NUCLEOTIDE SEQUENCE</scope>
</reference>
<evidence type="ECO:0000313" key="10">
    <source>
        <dbReference type="EMBL" id="CAJ1959558.1"/>
    </source>
</evidence>
<evidence type="ECO:0000256" key="3">
    <source>
        <dbReference type="ARBA" id="ARBA00022676"/>
    </source>
</evidence>
<comment type="similarity">
    <text evidence="2">Belongs to the glycosyltransferase 31 family.</text>
</comment>
<dbReference type="Proteomes" id="UP001295423">
    <property type="component" value="Unassembled WGS sequence"/>
</dbReference>
<keyword evidence="9" id="KW-0472">Membrane</keyword>